<feature type="compositionally biased region" description="Acidic residues" evidence="1">
    <location>
        <begin position="166"/>
        <end position="176"/>
    </location>
</feature>
<organism evidence="2 3">
    <name type="scientific">Suillus fuscotomentosus</name>
    <dbReference type="NCBI Taxonomy" id="1912939"/>
    <lineage>
        <taxon>Eukaryota</taxon>
        <taxon>Fungi</taxon>
        <taxon>Dikarya</taxon>
        <taxon>Basidiomycota</taxon>
        <taxon>Agaricomycotina</taxon>
        <taxon>Agaricomycetes</taxon>
        <taxon>Agaricomycetidae</taxon>
        <taxon>Boletales</taxon>
        <taxon>Suillineae</taxon>
        <taxon>Suillaceae</taxon>
        <taxon>Suillus</taxon>
    </lineage>
</organism>
<dbReference type="RefSeq" id="XP_041225713.1">
    <property type="nucleotide sequence ID" value="XM_041376998.1"/>
</dbReference>
<dbReference type="EMBL" id="JABBWK010000028">
    <property type="protein sequence ID" value="KAG1900137.1"/>
    <property type="molecule type" value="Genomic_DNA"/>
</dbReference>
<accession>A0AAD4E696</accession>
<evidence type="ECO:0000313" key="2">
    <source>
        <dbReference type="EMBL" id="KAG1900137.1"/>
    </source>
</evidence>
<feature type="region of interest" description="Disordered" evidence="1">
    <location>
        <begin position="116"/>
        <end position="176"/>
    </location>
</feature>
<protein>
    <submittedName>
        <fullName evidence="2">Uncharacterized protein</fullName>
    </submittedName>
</protein>
<comment type="caution">
    <text evidence="2">The sequence shown here is derived from an EMBL/GenBank/DDBJ whole genome shotgun (WGS) entry which is preliminary data.</text>
</comment>
<feature type="compositionally biased region" description="Acidic residues" evidence="1">
    <location>
        <begin position="142"/>
        <end position="152"/>
    </location>
</feature>
<dbReference type="AlphaFoldDB" id="A0AAD4E696"/>
<proteinExistence type="predicted"/>
<dbReference type="GeneID" id="64671296"/>
<feature type="compositionally biased region" description="Basic and acidic residues" evidence="1">
    <location>
        <begin position="116"/>
        <end position="141"/>
    </location>
</feature>
<reference evidence="2" key="1">
    <citation type="journal article" date="2020" name="New Phytol.">
        <title>Comparative genomics reveals dynamic genome evolution in host specialist ectomycorrhizal fungi.</title>
        <authorList>
            <person name="Lofgren L.A."/>
            <person name="Nguyen N.H."/>
            <person name="Vilgalys R."/>
            <person name="Ruytinx J."/>
            <person name="Liao H.L."/>
            <person name="Branco S."/>
            <person name="Kuo A."/>
            <person name="LaButti K."/>
            <person name="Lipzen A."/>
            <person name="Andreopoulos W."/>
            <person name="Pangilinan J."/>
            <person name="Riley R."/>
            <person name="Hundley H."/>
            <person name="Na H."/>
            <person name="Barry K."/>
            <person name="Grigoriev I.V."/>
            <person name="Stajich J.E."/>
            <person name="Kennedy P.G."/>
        </authorList>
    </citation>
    <scope>NUCLEOTIDE SEQUENCE</scope>
    <source>
        <strain evidence="2">FC203</strain>
    </source>
</reference>
<name>A0AAD4E696_9AGAM</name>
<feature type="compositionally biased region" description="Basic and acidic residues" evidence="1">
    <location>
        <begin position="153"/>
        <end position="165"/>
    </location>
</feature>
<gene>
    <name evidence="2" type="ORF">F5891DRAFT_980431</name>
</gene>
<sequence length="176" mass="20144">MAPHIHIPSCKSTAGRANTHTSTHTNAEKALDVFTGSYDTVRVRPDIQIHPADIARFVQVGFDDQINSFATRSGFQPTVIQDIYKNVSSYKDTQKVVRTMRIAAMESARVEIQQLRDQRLREDSDSEDLYERPEKAKGETEPKEEEDSDSEDLYERPKKTKAETEPKEEENDWIGE</sequence>
<keyword evidence="3" id="KW-1185">Reference proteome</keyword>
<dbReference type="Proteomes" id="UP001195769">
    <property type="component" value="Unassembled WGS sequence"/>
</dbReference>
<feature type="region of interest" description="Disordered" evidence="1">
    <location>
        <begin position="1"/>
        <end position="23"/>
    </location>
</feature>
<evidence type="ECO:0000256" key="1">
    <source>
        <dbReference type="SAM" id="MobiDB-lite"/>
    </source>
</evidence>
<feature type="compositionally biased region" description="Polar residues" evidence="1">
    <location>
        <begin position="10"/>
        <end position="23"/>
    </location>
</feature>
<evidence type="ECO:0000313" key="3">
    <source>
        <dbReference type="Proteomes" id="UP001195769"/>
    </source>
</evidence>